<dbReference type="VEuPathDB" id="VectorBase:MDOMA2_006776"/>
<organism evidence="2">
    <name type="scientific">Musca domestica</name>
    <name type="common">House fly</name>
    <dbReference type="NCBI Taxonomy" id="7370"/>
    <lineage>
        <taxon>Eukaryota</taxon>
        <taxon>Metazoa</taxon>
        <taxon>Ecdysozoa</taxon>
        <taxon>Arthropoda</taxon>
        <taxon>Hexapoda</taxon>
        <taxon>Insecta</taxon>
        <taxon>Pterygota</taxon>
        <taxon>Neoptera</taxon>
        <taxon>Endopterygota</taxon>
        <taxon>Diptera</taxon>
        <taxon>Brachycera</taxon>
        <taxon>Muscomorpha</taxon>
        <taxon>Muscoidea</taxon>
        <taxon>Muscidae</taxon>
        <taxon>Musca</taxon>
    </lineage>
</organism>
<feature type="compositionally biased region" description="Low complexity" evidence="1">
    <location>
        <begin position="47"/>
        <end position="61"/>
    </location>
</feature>
<evidence type="ECO:0000256" key="1">
    <source>
        <dbReference type="SAM" id="MobiDB-lite"/>
    </source>
</evidence>
<feature type="compositionally biased region" description="Low complexity" evidence="1">
    <location>
        <begin position="289"/>
        <end position="306"/>
    </location>
</feature>
<reference evidence="2" key="1">
    <citation type="submission" date="2020-05" db="UniProtKB">
        <authorList>
            <consortium name="EnsemblMetazoa"/>
        </authorList>
    </citation>
    <scope>IDENTIFICATION</scope>
    <source>
        <strain evidence="2">Aabys</strain>
    </source>
</reference>
<dbReference type="VEuPathDB" id="VectorBase:MDOA009145"/>
<feature type="compositionally biased region" description="Low complexity" evidence="1">
    <location>
        <begin position="787"/>
        <end position="803"/>
    </location>
</feature>
<feature type="region of interest" description="Disordered" evidence="1">
    <location>
        <begin position="45"/>
        <end position="157"/>
    </location>
</feature>
<proteinExistence type="predicted"/>
<dbReference type="EnsemblMetazoa" id="MDOA009145-RA">
    <property type="protein sequence ID" value="MDOA009145-PA"/>
    <property type="gene ID" value="MDOA009145"/>
</dbReference>
<feature type="compositionally biased region" description="Low complexity" evidence="1">
    <location>
        <begin position="85"/>
        <end position="110"/>
    </location>
</feature>
<feature type="region of interest" description="Disordered" evidence="1">
    <location>
        <begin position="763"/>
        <end position="819"/>
    </location>
</feature>
<feature type="region of interest" description="Disordered" evidence="1">
    <location>
        <begin position="176"/>
        <end position="272"/>
    </location>
</feature>
<dbReference type="VEuPathDB" id="VectorBase:MDOMA2_008467"/>
<feature type="compositionally biased region" description="Low complexity" evidence="1">
    <location>
        <begin position="345"/>
        <end position="364"/>
    </location>
</feature>
<feature type="compositionally biased region" description="Polar residues" evidence="1">
    <location>
        <begin position="604"/>
        <end position="659"/>
    </location>
</feature>
<feature type="compositionally biased region" description="Polar residues" evidence="1">
    <location>
        <begin position="113"/>
        <end position="130"/>
    </location>
</feature>
<feature type="compositionally biased region" description="Low complexity" evidence="1">
    <location>
        <begin position="559"/>
        <end position="598"/>
    </location>
</feature>
<name>A0A1I8MWF2_MUSDO</name>
<dbReference type="STRING" id="7370.A0A1I8MWF2"/>
<feature type="compositionally biased region" description="Low complexity" evidence="1">
    <location>
        <begin position="523"/>
        <end position="542"/>
    </location>
</feature>
<feature type="region of interest" description="Disordered" evidence="1">
    <location>
        <begin position="559"/>
        <end position="728"/>
    </location>
</feature>
<feature type="compositionally biased region" description="Basic residues" evidence="1">
    <location>
        <begin position="775"/>
        <end position="786"/>
    </location>
</feature>
<accession>A0A1I8MWF2</accession>
<feature type="compositionally biased region" description="Low complexity" evidence="1">
    <location>
        <begin position="131"/>
        <end position="157"/>
    </location>
</feature>
<evidence type="ECO:0000313" key="2">
    <source>
        <dbReference type="EnsemblMetazoa" id="MDOA009145-PA"/>
    </source>
</evidence>
<feature type="compositionally biased region" description="Low complexity" evidence="1">
    <location>
        <begin position="715"/>
        <end position="728"/>
    </location>
</feature>
<feature type="region of interest" description="Disordered" evidence="1">
    <location>
        <begin position="289"/>
        <end position="364"/>
    </location>
</feature>
<dbReference type="AlphaFoldDB" id="A0A1I8MWF2"/>
<feature type="region of interest" description="Disordered" evidence="1">
    <location>
        <begin position="515"/>
        <end position="542"/>
    </location>
</feature>
<feature type="compositionally biased region" description="Polar residues" evidence="1">
    <location>
        <begin position="703"/>
        <end position="714"/>
    </location>
</feature>
<feature type="compositionally biased region" description="Polar residues" evidence="1">
    <location>
        <begin position="70"/>
        <end position="83"/>
    </location>
</feature>
<protein>
    <submittedName>
        <fullName evidence="2">Uncharacterized protein</fullName>
    </submittedName>
</protein>
<feature type="compositionally biased region" description="Low complexity" evidence="1">
    <location>
        <begin position="667"/>
        <end position="698"/>
    </location>
</feature>
<feature type="compositionally biased region" description="Low complexity" evidence="1">
    <location>
        <begin position="248"/>
        <end position="262"/>
    </location>
</feature>
<dbReference type="eggNOG" id="ENOG502SUI1">
    <property type="taxonomic scope" value="Eukaryota"/>
</dbReference>
<sequence length="1203" mass="131876">MSCISSNFSSFFLNSLNDPSEFSKYLSNGELRFSSFEDFQVYNNSSPQQYQQQQQPQPHYHMNGTDVATDDNNSNLENTQPQPGQHYAGGSYQQQQQHPQQAHASMHAPHGVGNSSTHPLMHLQQHQQRWTPHAPANGPHHGGAATTGSTGHQQQQQHFDGSFEFMKYLRHSNEYNETNAHDPNQRLSSHHHHQPHNGNASSGAVGGPGPTAIGTKPEPSLNANNSSLIDLDTTPHKVSRSSRKTPANSSNSNSSNSNSTSNHHPPTPMAVDVYDHDSKHMLYDMHHMNSAHSSNSNESSMELSSLTYPNSHLNASNSNTSSEGGGNTQGHSDFSMLGVGGAGAGSSTTSSSSGNPDAAAASPAAPKPLATFTIVENFEAHPSHKVEEGIFQHMNKLPTKKKENLKQLGVRFTGQMTLNDKSIIVENFIKFCQEYDIQDHRPFLSLNQSGLNKPDQIKFARYLGQGLPTFTLFCIYSNFKNLFCTKRTENYTKDGYNLPYILEKTKSFLANTAAGTDNRTVPSTSNNNSNSNTATTTNTSSSVMPNSVAAVVAVNSSNATNSPITTFNTNNSTTSTSVPSNTNTTTSASNDINAATTTPEEKSTSQPTEAAVNANNGDSTVNGENAHGNSNGHVQGNGSDITQTPTKQTPMNVPSTPRSSHMLHHNQQPGQQQAPTAPTTPLTALSQQHQQQQHLVNHQQHHISSLSRPQTPNTPNSQQHHNLPQQQQALAHIHPHHVQRPAMPMSPMVVVSSANVIPTSVIGSPLPPTNAANHHLQHPHPHHPQQQHHLPQAVLHHQSPQLHHQQHHPHHMQQQQQPPNHMVHHSIQMSNHQQHVVVQTSNGGGAVAVGGGFVYQQQPQQQQMQKQQLHLQQQQQPQTQHPLQHIATQNPPHYLKNILNQQSNDSMDFLVAPASTTGTTSATIAPTSGSVTTLSLNLNNNNGHTNGPLNVLQPPPLIPAQSQQQQQQHPTTSTLMDFNQNSNQAMLPPTAINGPQPAPTRPLENLMIFDNFDVHETHRIEDGICTQLSRLPPKKQELLKQFGIQTNQTVTYYEKYILIENFNRFCNEYKVADHRPFLDLSESGLPKSEQLKFIRYLGQGLPNLTLNKIYLVFKDILGLSRIEKMAIEGYNLDAILKKKKRNLYNRMTAAAVHKECNPDANTPALPTTATATIAKPSSVPVVAANIMPAPALAPVYQQESYKT</sequence>